<evidence type="ECO:0000313" key="3">
    <source>
        <dbReference type="Proteomes" id="UP000193642"/>
    </source>
</evidence>
<keyword evidence="3" id="KW-1185">Reference proteome</keyword>
<name>A0A1Y2BGG7_9FUNG</name>
<proteinExistence type="predicted"/>
<dbReference type="Pfam" id="PF14735">
    <property type="entry name" value="HAUS4"/>
    <property type="match status" value="1"/>
</dbReference>
<dbReference type="OrthoDB" id="66964at2759"/>
<dbReference type="GO" id="GO:0051225">
    <property type="term" value="P:spindle assembly"/>
    <property type="evidence" value="ECO:0007669"/>
    <property type="project" value="InterPro"/>
</dbReference>
<protein>
    <submittedName>
        <fullName evidence="2">Uncharacterized protein</fullName>
    </submittedName>
</protein>
<dbReference type="GO" id="GO:0070652">
    <property type="term" value="C:HAUS complex"/>
    <property type="evidence" value="ECO:0007669"/>
    <property type="project" value="InterPro"/>
</dbReference>
<dbReference type="AlphaFoldDB" id="A0A1Y2BGG7"/>
<dbReference type="InterPro" id="IPR029327">
    <property type="entry name" value="HAUS4"/>
</dbReference>
<sequence>MFSFATASLSAHEHTHSALLSQRHSASAVFATRSFGAKTRLSCRSSSASPLGITHSTTHPDTAALEAAIAKTLDATLKQKEDALAELERQVQHEREACANEVDAYLKTLCELLNALTTQLEHVRHKQHSQFHSVFVSYFAAVVSNIHKKLKCLELDVLHTVYHGCFGHSLANESQQLRSIQIETNKQIASLDRKLAAYNGAGAEFDDLLQLYLRITKDIKNLENDMAKMKMQ</sequence>
<keyword evidence="1" id="KW-0175">Coiled coil</keyword>
<feature type="coiled-coil region" evidence="1">
    <location>
        <begin position="205"/>
        <end position="232"/>
    </location>
</feature>
<organism evidence="2 3">
    <name type="scientific">Rhizoclosmatium globosum</name>
    <dbReference type="NCBI Taxonomy" id="329046"/>
    <lineage>
        <taxon>Eukaryota</taxon>
        <taxon>Fungi</taxon>
        <taxon>Fungi incertae sedis</taxon>
        <taxon>Chytridiomycota</taxon>
        <taxon>Chytridiomycota incertae sedis</taxon>
        <taxon>Chytridiomycetes</taxon>
        <taxon>Chytridiales</taxon>
        <taxon>Chytriomycetaceae</taxon>
        <taxon>Rhizoclosmatium</taxon>
    </lineage>
</organism>
<feature type="coiled-coil region" evidence="1">
    <location>
        <begin position="70"/>
        <end position="104"/>
    </location>
</feature>
<comment type="caution">
    <text evidence="2">The sequence shown here is derived from an EMBL/GenBank/DDBJ whole genome shotgun (WGS) entry which is preliminary data.</text>
</comment>
<dbReference type="Proteomes" id="UP000193642">
    <property type="component" value="Unassembled WGS sequence"/>
</dbReference>
<evidence type="ECO:0000256" key="1">
    <source>
        <dbReference type="SAM" id="Coils"/>
    </source>
</evidence>
<dbReference type="STRING" id="329046.A0A1Y2BGG7"/>
<evidence type="ECO:0000313" key="2">
    <source>
        <dbReference type="EMBL" id="ORY33577.1"/>
    </source>
</evidence>
<gene>
    <name evidence="2" type="ORF">BCR33DRAFT_723154</name>
</gene>
<dbReference type="EMBL" id="MCGO01000067">
    <property type="protein sequence ID" value="ORY33577.1"/>
    <property type="molecule type" value="Genomic_DNA"/>
</dbReference>
<reference evidence="2 3" key="1">
    <citation type="submission" date="2016-07" db="EMBL/GenBank/DDBJ databases">
        <title>Pervasive Adenine N6-methylation of Active Genes in Fungi.</title>
        <authorList>
            <consortium name="DOE Joint Genome Institute"/>
            <person name="Mondo S.J."/>
            <person name="Dannebaum R.O."/>
            <person name="Kuo R.C."/>
            <person name="Labutti K."/>
            <person name="Haridas S."/>
            <person name="Kuo A."/>
            <person name="Salamov A."/>
            <person name="Ahrendt S.R."/>
            <person name="Lipzen A."/>
            <person name="Sullivan W."/>
            <person name="Andreopoulos W.B."/>
            <person name="Clum A."/>
            <person name="Lindquist E."/>
            <person name="Daum C."/>
            <person name="Ramamoorthy G.K."/>
            <person name="Gryganskyi A."/>
            <person name="Culley D."/>
            <person name="Magnuson J.K."/>
            <person name="James T.Y."/>
            <person name="O'Malley M.A."/>
            <person name="Stajich J.E."/>
            <person name="Spatafora J.W."/>
            <person name="Visel A."/>
            <person name="Grigoriev I.V."/>
        </authorList>
    </citation>
    <scope>NUCLEOTIDE SEQUENCE [LARGE SCALE GENOMIC DNA]</scope>
    <source>
        <strain evidence="2 3">JEL800</strain>
    </source>
</reference>
<accession>A0A1Y2BGG7</accession>